<dbReference type="InParanoid" id="A0A067PYK9"/>
<evidence type="ECO:0000256" key="1">
    <source>
        <dbReference type="SAM" id="Phobius"/>
    </source>
</evidence>
<keyword evidence="1" id="KW-1133">Transmembrane helix</keyword>
<proteinExistence type="predicted"/>
<evidence type="ECO:0000313" key="4">
    <source>
        <dbReference type="Proteomes" id="UP000027265"/>
    </source>
</evidence>
<sequence length="192" mass="19705">MLARLALTLTLALGVLSQSITQPADVTTTAPAPGATQTECWAYESLPGGVASVSLGPDEAVPTNGLCWEIYSTGGGVASVPIATVISNPIPGPPILPSAIPAVPASGSLETTQNHNLTVVLPAVLGTVGGLVLLGGLALFVTRRKTRREAEKKRAWVNRPGTWVPDVESAQIPGPVTLALKPVPDAHLSEKD</sequence>
<keyword evidence="1" id="KW-0812">Transmembrane</keyword>
<dbReference type="OrthoDB" id="10514988at2759"/>
<evidence type="ECO:0000313" key="3">
    <source>
        <dbReference type="EMBL" id="KDQ56367.1"/>
    </source>
</evidence>
<dbReference type="AlphaFoldDB" id="A0A067PYK9"/>
<evidence type="ECO:0000256" key="2">
    <source>
        <dbReference type="SAM" id="SignalP"/>
    </source>
</evidence>
<dbReference type="EMBL" id="KL197722">
    <property type="protein sequence ID" value="KDQ56367.1"/>
    <property type="molecule type" value="Genomic_DNA"/>
</dbReference>
<feature type="transmembrane region" description="Helical" evidence="1">
    <location>
        <begin position="119"/>
        <end position="142"/>
    </location>
</feature>
<keyword evidence="2" id="KW-0732">Signal</keyword>
<feature type="chain" id="PRO_5001643595" description="Mid2 domain-containing protein" evidence="2">
    <location>
        <begin position="18"/>
        <end position="192"/>
    </location>
</feature>
<evidence type="ECO:0008006" key="5">
    <source>
        <dbReference type="Google" id="ProtNLM"/>
    </source>
</evidence>
<protein>
    <recommendedName>
        <fullName evidence="5">Mid2 domain-containing protein</fullName>
    </recommendedName>
</protein>
<name>A0A067PYK9_9AGAM</name>
<feature type="signal peptide" evidence="2">
    <location>
        <begin position="1"/>
        <end position="17"/>
    </location>
</feature>
<reference evidence="4" key="1">
    <citation type="journal article" date="2014" name="Proc. Natl. Acad. Sci. U.S.A.">
        <title>Extensive sampling of basidiomycete genomes demonstrates inadequacy of the white-rot/brown-rot paradigm for wood decay fungi.</title>
        <authorList>
            <person name="Riley R."/>
            <person name="Salamov A.A."/>
            <person name="Brown D.W."/>
            <person name="Nagy L.G."/>
            <person name="Floudas D."/>
            <person name="Held B.W."/>
            <person name="Levasseur A."/>
            <person name="Lombard V."/>
            <person name="Morin E."/>
            <person name="Otillar R."/>
            <person name="Lindquist E.A."/>
            <person name="Sun H."/>
            <person name="LaButti K.M."/>
            <person name="Schmutz J."/>
            <person name="Jabbour D."/>
            <person name="Luo H."/>
            <person name="Baker S.E."/>
            <person name="Pisabarro A.G."/>
            <person name="Walton J.D."/>
            <person name="Blanchette R.A."/>
            <person name="Henrissat B."/>
            <person name="Martin F."/>
            <person name="Cullen D."/>
            <person name="Hibbett D.S."/>
            <person name="Grigoriev I.V."/>
        </authorList>
    </citation>
    <scope>NUCLEOTIDE SEQUENCE [LARGE SCALE GENOMIC DNA]</scope>
    <source>
        <strain evidence="4">MUCL 33604</strain>
    </source>
</reference>
<keyword evidence="1" id="KW-0472">Membrane</keyword>
<gene>
    <name evidence="3" type="ORF">JAAARDRAFT_36537</name>
</gene>
<accession>A0A067PYK9</accession>
<keyword evidence="4" id="KW-1185">Reference proteome</keyword>
<dbReference type="HOGENOM" id="CLU_1415352_0_0_1"/>
<organism evidence="3 4">
    <name type="scientific">Jaapia argillacea MUCL 33604</name>
    <dbReference type="NCBI Taxonomy" id="933084"/>
    <lineage>
        <taxon>Eukaryota</taxon>
        <taxon>Fungi</taxon>
        <taxon>Dikarya</taxon>
        <taxon>Basidiomycota</taxon>
        <taxon>Agaricomycotina</taxon>
        <taxon>Agaricomycetes</taxon>
        <taxon>Agaricomycetidae</taxon>
        <taxon>Jaapiales</taxon>
        <taxon>Jaapiaceae</taxon>
        <taxon>Jaapia</taxon>
    </lineage>
</organism>
<dbReference type="Proteomes" id="UP000027265">
    <property type="component" value="Unassembled WGS sequence"/>
</dbReference>